<dbReference type="EMBL" id="SMLW01000286">
    <property type="protein sequence ID" value="MTI23719.1"/>
    <property type="molecule type" value="Genomic_DNA"/>
</dbReference>
<dbReference type="RefSeq" id="WP_155168949.1">
    <property type="nucleotide sequence ID" value="NZ_BAAAFL010000068.1"/>
</dbReference>
<comment type="caution">
    <text evidence="1">The sequence shown here is derived from an EMBL/GenBank/DDBJ whole genome shotgun (WGS) entry which is preliminary data.</text>
</comment>
<evidence type="ECO:0000313" key="1">
    <source>
        <dbReference type="EMBL" id="MTI23719.1"/>
    </source>
</evidence>
<accession>A0ABW9RK14</accession>
<dbReference type="Proteomes" id="UP000798808">
    <property type="component" value="Unassembled WGS sequence"/>
</dbReference>
<sequence>MRKQLYLFFEVGSSVTGSARNYGPRPWREVKQYTRPLQDIFRQKCTLEQLYTAKTIDRSMAAEISIG</sequence>
<keyword evidence="2" id="KW-1185">Reference proteome</keyword>
<organism evidence="1 2">
    <name type="scientific">Fulvivirga kasyanovii</name>
    <dbReference type="NCBI Taxonomy" id="396812"/>
    <lineage>
        <taxon>Bacteria</taxon>
        <taxon>Pseudomonadati</taxon>
        <taxon>Bacteroidota</taxon>
        <taxon>Cytophagia</taxon>
        <taxon>Cytophagales</taxon>
        <taxon>Fulvivirgaceae</taxon>
        <taxon>Fulvivirga</taxon>
    </lineage>
</organism>
<proteinExistence type="predicted"/>
<name>A0ABW9RK14_9BACT</name>
<protein>
    <submittedName>
        <fullName evidence="1">Uncharacterized protein</fullName>
    </submittedName>
</protein>
<gene>
    <name evidence="1" type="ORF">E1163_02015</name>
</gene>
<evidence type="ECO:0000313" key="2">
    <source>
        <dbReference type="Proteomes" id="UP000798808"/>
    </source>
</evidence>
<reference evidence="1 2" key="1">
    <citation type="submission" date="2019-02" db="EMBL/GenBank/DDBJ databases">
        <authorList>
            <person name="Goldberg S.R."/>
            <person name="Haltli B.A."/>
            <person name="Correa H."/>
            <person name="Russell K.G."/>
        </authorList>
    </citation>
    <scope>NUCLEOTIDE SEQUENCE [LARGE SCALE GENOMIC DNA]</scope>
    <source>
        <strain evidence="1 2">JCM 16186</strain>
    </source>
</reference>